<feature type="region of interest" description="Disordered" evidence="1">
    <location>
        <begin position="1"/>
        <end position="46"/>
    </location>
</feature>
<feature type="region of interest" description="Disordered" evidence="1">
    <location>
        <begin position="166"/>
        <end position="196"/>
    </location>
</feature>
<comment type="caution">
    <text evidence="2">The sequence shown here is derived from an EMBL/GenBank/DDBJ whole genome shotgun (WGS) entry which is preliminary data.</text>
</comment>
<evidence type="ECO:0000256" key="1">
    <source>
        <dbReference type="SAM" id="MobiDB-lite"/>
    </source>
</evidence>
<dbReference type="EMBL" id="ML986591">
    <property type="protein sequence ID" value="KAF2267409.1"/>
    <property type="molecule type" value="Genomic_DNA"/>
</dbReference>
<organism evidence="2 3">
    <name type="scientific">Lojkania enalia</name>
    <dbReference type="NCBI Taxonomy" id="147567"/>
    <lineage>
        <taxon>Eukaryota</taxon>
        <taxon>Fungi</taxon>
        <taxon>Dikarya</taxon>
        <taxon>Ascomycota</taxon>
        <taxon>Pezizomycotina</taxon>
        <taxon>Dothideomycetes</taxon>
        <taxon>Pleosporomycetidae</taxon>
        <taxon>Pleosporales</taxon>
        <taxon>Pleosporales incertae sedis</taxon>
        <taxon>Lojkania</taxon>
    </lineage>
</organism>
<evidence type="ECO:0000313" key="2">
    <source>
        <dbReference type="EMBL" id="KAF2267409.1"/>
    </source>
</evidence>
<evidence type="ECO:0000313" key="3">
    <source>
        <dbReference type="Proteomes" id="UP000800093"/>
    </source>
</evidence>
<sequence length="196" mass="21142">MQGVQRPGRMGRAGRQIPSCGSSVKRGRRGNLSWGVVGPGELRRAGAPRTTPYLPLHHPPCVILTGRPGGQGGPHGGADWPPSRARRPGQRADPSTTWRLMPYRRRPSLHRTYNLARPTPVRPPRGGIAMAWLAIAADQQPTSSTPTGLVAVRASPSVPHVTFHVSPGEHPAQRPLTLRRDRLSPAVRPDSSLHTG</sequence>
<feature type="region of interest" description="Disordered" evidence="1">
    <location>
        <begin position="67"/>
        <end position="95"/>
    </location>
</feature>
<protein>
    <submittedName>
        <fullName evidence="2">Uncharacterized protein</fullName>
    </submittedName>
</protein>
<reference evidence="3" key="1">
    <citation type="journal article" date="2020" name="Stud. Mycol.">
        <title>101 Dothideomycetes genomes: A test case for predicting lifestyles and emergence of pathogens.</title>
        <authorList>
            <person name="Haridas S."/>
            <person name="Albert R."/>
            <person name="Binder M."/>
            <person name="Bloem J."/>
            <person name="LaButti K."/>
            <person name="Salamov A."/>
            <person name="Andreopoulos B."/>
            <person name="Baker S."/>
            <person name="Barry K."/>
            <person name="Bills G."/>
            <person name="Bluhm B."/>
            <person name="Cannon C."/>
            <person name="Castanera R."/>
            <person name="Culley D."/>
            <person name="Daum C."/>
            <person name="Ezra D."/>
            <person name="Gonzalez J."/>
            <person name="Henrissat B."/>
            <person name="Kuo A."/>
            <person name="Liang C."/>
            <person name="Lipzen A."/>
            <person name="Lutzoni F."/>
            <person name="Magnuson J."/>
            <person name="Mondo S."/>
            <person name="Nolan M."/>
            <person name="Ohm R."/>
            <person name="Pangilinan J."/>
            <person name="Park H.-J."/>
            <person name="Ramirez L."/>
            <person name="Alfaro M."/>
            <person name="Sun H."/>
            <person name="Tritt A."/>
            <person name="Yoshinaga Y."/>
            <person name="Zwiers L.-H."/>
            <person name="Turgeon B."/>
            <person name="Goodwin S."/>
            <person name="Spatafora J."/>
            <person name="Crous P."/>
            <person name="Grigoriev I."/>
        </authorList>
    </citation>
    <scope>NUCLEOTIDE SEQUENCE [LARGE SCALE GENOMIC DNA]</scope>
    <source>
        <strain evidence="3">CBS 304.66</strain>
    </source>
</reference>
<accession>A0A9P4KIW6</accession>
<dbReference type="AlphaFoldDB" id="A0A9P4KIW6"/>
<keyword evidence="3" id="KW-1185">Reference proteome</keyword>
<proteinExistence type="predicted"/>
<name>A0A9P4KIW6_9PLEO</name>
<feature type="compositionally biased region" description="Gly residues" evidence="1">
    <location>
        <begin position="67"/>
        <end position="76"/>
    </location>
</feature>
<dbReference type="Proteomes" id="UP000800093">
    <property type="component" value="Unassembled WGS sequence"/>
</dbReference>
<gene>
    <name evidence="2" type="ORF">CC78DRAFT_76631</name>
</gene>